<evidence type="ECO:0000313" key="1">
    <source>
        <dbReference type="EMBL" id="MCC9641683.1"/>
    </source>
</evidence>
<comment type="caution">
    <text evidence="1">The sequence shown here is derived from an EMBL/GenBank/DDBJ whole genome shotgun (WGS) entry which is preliminary data.</text>
</comment>
<sequence length="97" mass="10917">MIFKPAAEAIDCAEVGSAGVLVPNLRREELDKASFCVVTGILNQRRYRSVTGDRRRNLTGAESDGLIRFGELHFFVGKNTRDKGRYQMLSSYHPLDQ</sequence>
<dbReference type="EMBL" id="JAJKFW010000012">
    <property type="protein sequence ID" value="MCC9641683.1"/>
    <property type="molecule type" value="Genomic_DNA"/>
</dbReference>
<gene>
    <name evidence="1" type="ORF">LOC71_05305</name>
</gene>
<reference evidence="1" key="1">
    <citation type="submission" date="2021-11" db="EMBL/GenBank/DDBJ databases">
        <title>Genome sequence.</title>
        <authorList>
            <person name="Sun Q."/>
        </authorList>
    </citation>
    <scope>NUCLEOTIDE SEQUENCE</scope>
    <source>
        <strain evidence="1">JC740</strain>
    </source>
</reference>
<dbReference type="Proteomes" id="UP001430306">
    <property type="component" value="Unassembled WGS sequence"/>
</dbReference>
<keyword evidence="2" id="KW-1185">Reference proteome</keyword>
<proteinExistence type="predicted"/>
<organism evidence="1 2">
    <name type="scientific">Rhodopirellula halodulae</name>
    <dbReference type="NCBI Taxonomy" id="2894198"/>
    <lineage>
        <taxon>Bacteria</taxon>
        <taxon>Pseudomonadati</taxon>
        <taxon>Planctomycetota</taxon>
        <taxon>Planctomycetia</taxon>
        <taxon>Pirellulales</taxon>
        <taxon>Pirellulaceae</taxon>
        <taxon>Rhodopirellula</taxon>
    </lineage>
</organism>
<protein>
    <submittedName>
        <fullName evidence="1">Uncharacterized protein</fullName>
    </submittedName>
</protein>
<name>A0ABS8NFR7_9BACT</name>
<evidence type="ECO:0000313" key="2">
    <source>
        <dbReference type="Proteomes" id="UP001430306"/>
    </source>
</evidence>
<accession>A0ABS8NFR7</accession>